<evidence type="ECO:0000313" key="2">
    <source>
        <dbReference type="EMBL" id="KAF6825513.1"/>
    </source>
</evidence>
<evidence type="ECO:0000256" key="1">
    <source>
        <dbReference type="SAM" id="MobiDB-lite"/>
    </source>
</evidence>
<dbReference type="EMBL" id="WIGO01000172">
    <property type="protein sequence ID" value="KAF6825513.1"/>
    <property type="molecule type" value="Genomic_DNA"/>
</dbReference>
<comment type="caution">
    <text evidence="2">The sequence shown here is derived from an EMBL/GenBank/DDBJ whole genome shotgun (WGS) entry which is preliminary data.</text>
</comment>
<organism evidence="2 3">
    <name type="scientific">Colletotrichum plurivorum</name>
    <dbReference type="NCBI Taxonomy" id="2175906"/>
    <lineage>
        <taxon>Eukaryota</taxon>
        <taxon>Fungi</taxon>
        <taxon>Dikarya</taxon>
        <taxon>Ascomycota</taxon>
        <taxon>Pezizomycotina</taxon>
        <taxon>Sordariomycetes</taxon>
        <taxon>Hypocreomycetidae</taxon>
        <taxon>Glomerellales</taxon>
        <taxon>Glomerellaceae</taxon>
        <taxon>Colletotrichum</taxon>
        <taxon>Colletotrichum orchidearum species complex</taxon>
    </lineage>
</organism>
<dbReference type="AlphaFoldDB" id="A0A8H6NAD4"/>
<dbReference type="PANTHER" id="PTHR35391">
    <property type="entry name" value="C2H2-TYPE DOMAIN-CONTAINING PROTEIN-RELATED"/>
    <property type="match status" value="1"/>
</dbReference>
<feature type="region of interest" description="Disordered" evidence="1">
    <location>
        <begin position="188"/>
        <end position="215"/>
    </location>
</feature>
<evidence type="ECO:0000313" key="3">
    <source>
        <dbReference type="Proteomes" id="UP000654918"/>
    </source>
</evidence>
<dbReference type="PANTHER" id="PTHR35391:SF7">
    <property type="entry name" value="C2H2-TYPE DOMAIN-CONTAINING PROTEIN"/>
    <property type="match status" value="1"/>
</dbReference>
<reference evidence="2" key="1">
    <citation type="journal article" date="2020" name="Phytopathology">
        <title>Genome Sequence Resources of Colletotrichum truncatum, C. plurivorum, C. musicola, and C. sojae: Four Species Pathogenic to Soybean (Glycine max).</title>
        <authorList>
            <person name="Rogerio F."/>
            <person name="Boufleur T.R."/>
            <person name="Ciampi-Guillardi M."/>
            <person name="Sukno S.A."/>
            <person name="Thon M.R."/>
            <person name="Massola Junior N.S."/>
            <person name="Baroncelli R."/>
        </authorList>
    </citation>
    <scope>NUCLEOTIDE SEQUENCE</scope>
    <source>
        <strain evidence="2">LFN00145</strain>
    </source>
</reference>
<feature type="compositionally biased region" description="Acidic residues" evidence="1">
    <location>
        <begin position="159"/>
        <end position="171"/>
    </location>
</feature>
<accession>A0A8H6NAD4</accession>
<gene>
    <name evidence="2" type="ORF">CPLU01_10226</name>
</gene>
<name>A0A8H6NAD4_9PEZI</name>
<protein>
    <submittedName>
        <fullName evidence="2">Protein phosphatase</fullName>
    </submittedName>
</protein>
<feature type="region of interest" description="Disordered" evidence="1">
    <location>
        <begin position="129"/>
        <end position="174"/>
    </location>
</feature>
<sequence>MADICPYTCILEDCPKPDRLYVTRNEWTRHVEKDHQQCWQCTACTAPDRPPLIFPSIDGLLGHLRQIHGATISENQHSTLVEEGVRPVPPGISSCPLCESTGQSDSLELLDHIAEHLHAFSLRSLPWTTSRDEEDNDRDAGDSYFHDGDYFDQGSDDQSCVDDPNDSDQDTDGLASLASYNSVASQGSAASATSIDNPPGASTPEETQPDGAHPTKNLLQVRGLHTYARKDDDLCIKIFDEEIDSYYADVTMRIEERFKLYSDGGLCHGQQVLELLTSILELVLAVLSA</sequence>
<proteinExistence type="predicted"/>
<keyword evidence="3" id="KW-1185">Reference proteome</keyword>
<feature type="compositionally biased region" description="Basic and acidic residues" evidence="1">
    <location>
        <begin position="138"/>
        <end position="149"/>
    </location>
</feature>
<dbReference type="Proteomes" id="UP000654918">
    <property type="component" value="Unassembled WGS sequence"/>
</dbReference>